<dbReference type="PROSITE" id="PS50097">
    <property type="entry name" value="BTB"/>
    <property type="match status" value="1"/>
</dbReference>
<dbReference type="HOGENOM" id="CLU_033082_1_2_1"/>
<feature type="domain" description="BTB" evidence="1">
    <location>
        <begin position="25"/>
        <end position="90"/>
    </location>
</feature>
<evidence type="ECO:0000259" key="1">
    <source>
        <dbReference type="PROSITE" id="PS50097"/>
    </source>
</evidence>
<dbReference type="Gene3D" id="3.30.710.10">
    <property type="entry name" value="Potassium Channel Kv1.1, Chain A"/>
    <property type="match status" value="1"/>
</dbReference>
<organism evidence="2 3">
    <name type="scientific">Ceriporiopsis subvermispora (strain B)</name>
    <name type="common">White-rot fungus</name>
    <name type="synonym">Gelatoporia subvermispora</name>
    <dbReference type="NCBI Taxonomy" id="914234"/>
    <lineage>
        <taxon>Eukaryota</taxon>
        <taxon>Fungi</taxon>
        <taxon>Dikarya</taxon>
        <taxon>Basidiomycota</taxon>
        <taxon>Agaricomycotina</taxon>
        <taxon>Agaricomycetes</taxon>
        <taxon>Polyporales</taxon>
        <taxon>Gelatoporiaceae</taxon>
        <taxon>Gelatoporia</taxon>
    </lineage>
</organism>
<evidence type="ECO:0000313" key="2">
    <source>
        <dbReference type="EMBL" id="EMD38779.1"/>
    </source>
</evidence>
<sequence length="360" mass="40411">MESAAAWRAPRSENLTRSDFWFTDGNIVLIVGHAGFKVHRGQLERHSDVFRDLFSLPQPMDQEMVEGCQCVELYDSPSDMLYLLRALYDGLYFKKSSAHDFPAIAAVLRLSTKYLIEHLRQRCLLRLETDWPTSLLGWDYRERQATDSTGRYNPRDSFPHPILVIQLAQEMRLETLLPSAFYDLSRYGPRKIVYGTVAPSPPLPTPPTSASSSGVADAAIIIRMSQEDLVTTLLGRELGQRYIAAFLDKELSERPISEGCCHKVADGGRVCRESFYFIMLNVLRSVGGIACGRDADPLFTLTQAVDMLSRTDFSDGVRQCGLKICAACKVDFADAVAKAREEVWELIPMWFGLKDAPNGI</sequence>
<dbReference type="Pfam" id="PF00651">
    <property type="entry name" value="BTB"/>
    <property type="match status" value="1"/>
</dbReference>
<dbReference type="EMBL" id="KB445794">
    <property type="protein sequence ID" value="EMD38779.1"/>
    <property type="molecule type" value="Genomic_DNA"/>
</dbReference>
<protein>
    <recommendedName>
        <fullName evidence="1">BTB domain-containing protein</fullName>
    </recommendedName>
</protein>
<proteinExistence type="predicted"/>
<dbReference type="InterPro" id="IPR011333">
    <property type="entry name" value="SKP1/BTB/POZ_sf"/>
</dbReference>
<dbReference type="SUPFAM" id="SSF54695">
    <property type="entry name" value="POZ domain"/>
    <property type="match status" value="1"/>
</dbReference>
<dbReference type="OrthoDB" id="3220652at2759"/>
<dbReference type="AlphaFoldDB" id="M2PQF2"/>
<dbReference type="SMART" id="SM00225">
    <property type="entry name" value="BTB"/>
    <property type="match status" value="1"/>
</dbReference>
<dbReference type="InterPro" id="IPR000210">
    <property type="entry name" value="BTB/POZ_dom"/>
</dbReference>
<evidence type="ECO:0000313" key="3">
    <source>
        <dbReference type="Proteomes" id="UP000016930"/>
    </source>
</evidence>
<dbReference type="Proteomes" id="UP000016930">
    <property type="component" value="Unassembled WGS sequence"/>
</dbReference>
<name>M2PQF2_CERS8</name>
<accession>M2PQF2</accession>
<dbReference type="STRING" id="914234.M2PQF2"/>
<reference evidence="2 3" key="1">
    <citation type="journal article" date="2012" name="Proc. Natl. Acad. Sci. U.S.A.">
        <title>Comparative genomics of Ceriporiopsis subvermispora and Phanerochaete chrysosporium provide insight into selective ligninolysis.</title>
        <authorList>
            <person name="Fernandez-Fueyo E."/>
            <person name="Ruiz-Duenas F.J."/>
            <person name="Ferreira P."/>
            <person name="Floudas D."/>
            <person name="Hibbett D.S."/>
            <person name="Canessa P."/>
            <person name="Larrondo L.F."/>
            <person name="James T.Y."/>
            <person name="Seelenfreund D."/>
            <person name="Lobos S."/>
            <person name="Polanco R."/>
            <person name="Tello M."/>
            <person name="Honda Y."/>
            <person name="Watanabe T."/>
            <person name="Watanabe T."/>
            <person name="Ryu J.S."/>
            <person name="Kubicek C.P."/>
            <person name="Schmoll M."/>
            <person name="Gaskell J."/>
            <person name="Hammel K.E."/>
            <person name="St John F.J."/>
            <person name="Vanden Wymelenberg A."/>
            <person name="Sabat G."/>
            <person name="Splinter BonDurant S."/>
            <person name="Syed K."/>
            <person name="Yadav J.S."/>
            <person name="Doddapaneni H."/>
            <person name="Subramanian V."/>
            <person name="Lavin J.L."/>
            <person name="Oguiza J.A."/>
            <person name="Perez G."/>
            <person name="Pisabarro A.G."/>
            <person name="Ramirez L."/>
            <person name="Santoyo F."/>
            <person name="Master E."/>
            <person name="Coutinho P.M."/>
            <person name="Henrissat B."/>
            <person name="Lombard V."/>
            <person name="Magnuson J.K."/>
            <person name="Kuees U."/>
            <person name="Hori C."/>
            <person name="Igarashi K."/>
            <person name="Samejima M."/>
            <person name="Held B.W."/>
            <person name="Barry K.W."/>
            <person name="LaButti K.M."/>
            <person name="Lapidus A."/>
            <person name="Lindquist E.A."/>
            <person name="Lucas S.M."/>
            <person name="Riley R."/>
            <person name="Salamov A.A."/>
            <person name="Hoffmeister D."/>
            <person name="Schwenk D."/>
            <person name="Hadar Y."/>
            <person name="Yarden O."/>
            <person name="de Vries R.P."/>
            <person name="Wiebenga A."/>
            <person name="Stenlid J."/>
            <person name="Eastwood D."/>
            <person name="Grigoriev I.V."/>
            <person name="Berka R.M."/>
            <person name="Blanchette R.A."/>
            <person name="Kersten P."/>
            <person name="Martinez A.T."/>
            <person name="Vicuna R."/>
            <person name="Cullen D."/>
        </authorList>
    </citation>
    <scope>NUCLEOTIDE SEQUENCE [LARGE SCALE GENOMIC DNA]</scope>
    <source>
        <strain evidence="2 3">B</strain>
    </source>
</reference>
<gene>
    <name evidence="2" type="ORF">CERSUDRAFT_151409</name>
</gene>
<keyword evidence="3" id="KW-1185">Reference proteome</keyword>